<dbReference type="AlphaFoldDB" id="A0AA37T2E9"/>
<keyword evidence="5 9" id="KW-0798">TonB box</keyword>
<evidence type="ECO:0000313" key="14">
    <source>
        <dbReference type="Proteomes" id="UP001156601"/>
    </source>
</evidence>
<keyword evidence="3 8" id="KW-1134">Transmembrane beta strand</keyword>
<dbReference type="InterPro" id="IPR000531">
    <property type="entry name" value="Beta-barrel_TonB"/>
</dbReference>
<dbReference type="Pfam" id="PF00593">
    <property type="entry name" value="TonB_dep_Rec_b-barrel"/>
    <property type="match status" value="1"/>
</dbReference>
<evidence type="ECO:0000259" key="12">
    <source>
        <dbReference type="Pfam" id="PF07715"/>
    </source>
</evidence>
<dbReference type="InterPro" id="IPR037066">
    <property type="entry name" value="Plug_dom_sf"/>
</dbReference>
<keyword evidence="10" id="KW-0732">Signal</keyword>
<dbReference type="EMBL" id="BSOT01000005">
    <property type="protein sequence ID" value="GLR70405.1"/>
    <property type="molecule type" value="Genomic_DNA"/>
</dbReference>
<dbReference type="SUPFAM" id="SSF56935">
    <property type="entry name" value="Porins"/>
    <property type="match status" value="1"/>
</dbReference>
<evidence type="ECO:0000256" key="10">
    <source>
        <dbReference type="SAM" id="SignalP"/>
    </source>
</evidence>
<feature type="domain" description="TonB-dependent receptor-like beta-barrel" evidence="11">
    <location>
        <begin position="418"/>
        <end position="944"/>
    </location>
</feature>
<organism evidence="13 14">
    <name type="scientific">Agaribacter marinus</name>
    <dbReference type="NCBI Taxonomy" id="1431249"/>
    <lineage>
        <taxon>Bacteria</taxon>
        <taxon>Pseudomonadati</taxon>
        <taxon>Pseudomonadota</taxon>
        <taxon>Gammaproteobacteria</taxon>
        <taxon>Alteromonadales</taxon>
        <taxon>Alteromonadaceae</taxon>
        <taxon>Agaribacter</taxon>
    </lineage>
</organism>
<evidence type="ECO:0000256" key="6">
    <source>
        <dbReference type="ARBA" id="ARBA00023136"/>
    </source>
</evidence>
<dbReference type="RefSeq" id="WP_284216704.1">
    <property type="nucleotide sequence ID" value="NZ_BSOT01000005.1"/>
</dbReference>
<feature type="signal peptide" evidence="10">
    <location>
        <begin position="1"/>
        <end position="36"/>
    </location>
</feature>
<dbReference type="InterPro" id="IPR039426">
    <property type="entry name" value="TonB-dep_rcpt-like"/>
</dbReference>
<dbReference type="InterPro" id="IPR010104">
    <property type="entry name" value="TonB_rcpt_bac"/>
</dbReference>
<dbReference type="PANTHER" id="PTHR40980">
    <property type="entry name" value="PLUG DOMAIN-CONTAINING PROTEIN"/>
    <property type="match status" value="1"/>
</dbReference>
<proteinExistence type="inferred from homology"/>
<feature type="domain" description="TonB-dependent receptor plug" evidence="12">
    <location>
        <begin position="74"/>
        <end position="177"/>
    </location>
</feature>
<dbReference type="InterPro" id="IPR012910">
    <property type="entry name" value="Plug_dom"/>
</dbReference>
<comment type="caution">
    <text evidence="13">The sequence shown here is derived from an EMBL/GenBank/DDBJ whole genome shotgun (WGS) entry which is preliminary data.</text>
</comment>
<keyword evidence="4 8" id="KW-0812">Transmembrane</keyword>
<dbReference type="Proteomes" id="UP001156601">
    <property type="component" value="Unassembled WGS sequence"/>
</dbReference>
<evidence type="ECO:0000256" key="5">
    <source>
        <dbReference type="ARBA" id="ARBA00023077"/>
    </source>
</evidence>
<evidence type="ECO:0000256" key="1">
    <source>
        <dbReference type="ARBA" id="ARBA00004571"/>
    </source>
</evidence>
<keyword evidence="13" id="KW-0675">Receptor</keyword>
<comment type="subcellular location">
    <subcellularLocation>
        <location evidence="1 8">Cell outer membrane</location>
        <topology evidence="1 8">Multi-pass membrane protein</topology>
    </subcellularLocation>
</comment>
<keyword evidence="14" id="KW-1185">Reference proteome</keyword>
<reference evidence="13" key="1">
    <citation type="journal article" date="2014" name="Int. J. Syst. Evol. Microbiol.">
        <title>Complete genome sequence of Corynebacterium casei LMG S-19264T (=DSM 44701T), isolated from a smear-ripened cheese.</title>
        <authorList>
            <consortium name="US DOE Joint Genome Institute (JGI-PGF)"/>
            <person name="Walter F."/>
            <person name="Albersmeier A."/>
            <person name="Kalinowski J."/>
            <person name="Ruckert C."/>
        </authorList>
    </citation>
    <scope>NUCLEOTIDE SEQUENCE</scope>
    <source>
        <strain evidence="13">NBRC 110023</strain>
    </source>
</reference>
<sequence length="979" mass="108584">MTAYNKVYSHLGNQKTRYRRTLLAAAILSSIGTVNAQQTSPDDDAEEDGEVVEQIEIRGIRASSAENLATKRLSNAIVDAITAEDIGKFPDKNVADALQRVPGVLITRNGGEGSTVSIRGLGPRLTLTQLNGNYIASSPGAPSRSFSFELLPSNLVGQVEVFKTPEARIDEGGIGGTIVVHSRKPLDMERNSGAVNLEYTYADVTDKYEPQLSGIYSWKNEAEDFGVLVGYVKQDRLNRSQSSVVNILNSNFRYSELRDGQPVEGGATGFSPQSFVQNVIEEDRERTGIQFTTQWRPTDNLELGVNYFQFTLGLDSILHQLEYPEWHNNPNYWTDVSVNAEAEYVVGIDYSVGAGGTEAIAQIPRINGEFVREESTSDTFDFFATYEADSFEIRAVAGHTESEGGPTEKYRSAYYSGSNVSNTNASRFYGWRFEDKSLITYIDPAMHQNLLSGIGGQADIGATDSSFETGTQEEDYAQFDVDWFADLGVIEAIRFGAKYRKNGIRRDTRNTFYLSPDFDIAAGEAEGSIDLDDDYSRNGGIPLLTDVIADQPLGNISGAINTNIFPAVNWHRYAEILNQNFVRYTRFEDDFVYEVEEEIFAAYVQADYQWGDFRGNFGVRFVDTTTTTSASDRFVYALDRSDDQGNPQPVSVAIQRDTVIVDKEQTDTEILPSFNIVWDFSDDWVARVALARTLARPSYNALGRFQSLVYRSAEWAADSSSRPDFNPLIDREGWTGSGGNSTLKPETSDQFDFSLEYYYGEGSGLSFAYFYKEVDGFSVPLQLDVQRNVPVREFTLQNGNTIAPGGDIVVTDFGTTGNGGNATSKGFEIAWQHFFENGFGIYTNYTDNEASSAEVEQDGEIVGERPFVGSADYSFNLSAFYENEDFSVRASYVETGPTVGGQSLLTLSSGETLNFYTDTYDQIDVNASYNITEQLTATASVINLTKSESYAHVGNDTKDRFLSNGYGGRRFFVGLNYRF</sequence>
<evidence type="ECO:0000256" key="3">
    <source>
        <dbReference type="ARBA" id="ARBA00022452"/>
    </source>
</evidence>
<dbReference type="Gene3D" id="2.170.130.10">
    <property type="entry name" value="TonB-dependent receptor, plug domain"/>
    <property type="match status" value="1"/>
</dbReference>
<evidence type="ECO:0000256" key="8">
    <source>
        <dbReference type="PROSITE-ProRule" id="PRU01360"/>
    </source>
</evidence>
<dbReference type="PROSITE" id="PS52016">
    <property type="entry name" value="TONB_DEPENDENT_REC_3"/>
    <property type="match status" value="1"/>
</dbReference>
<evidence type="ECO:0000256" key="7">
    <source>
        <dbReference type="ARBA" id="ARBA00023237"/>
    </source>
</evidence>
<evidence type="ECO:0000259" key="11">
    <source>
        <dbReference type="Pfam" id="PF00593"/>
    </source>
</evidence>
<dbReference type="InterPro" id="IPR036942">
    <property type="entry name" value="Beta-barrel_TonB_sf"/>
</dbReference>
<evidence type="ECO:0000256" key="4">
    <source>
        <dbReference type="ARBA" id="ARBA00022692"/>
    </source>
</evidence>
<comment type="similarity">
    <text evidence="8 9">Belongs to the TonB-dependent receptor family.</text>
</comment>
<keyword evidence="6 8" id="KW-0472">Membrane</keyword>
<dbReference type="Pfam" id="PF07715">
    <property type="entry name" value="Plug"/>
    <property type="match status" value="1"/>
</dbReference>
<protein>
    <submittedName>
        <fullName evidence="13">TonB-dependent receptor</fullName>
    </submittedName>
</protein>
<keyword evidence="2 8" id="KW-0813">Transport</keyword>
<name>A0AA37T2E9_9ALTE</name>
<evidence type="ECO:0000256" key="2">
    <source>
        <dbReference type="ARBA" id="ARBA00022448"/>
    </source>
</evidence>
<gene>
    <name evidence="13" type="primary">cirA</name>
    <name evidence="13" type="ORF">GCM10007852_13130</name>
</gene>
<dbReference type="PANTHER" id="PTHR40980:SF3">
    <property type="entry name" value="TONB-DEPENDENT RECEPTOR-LIKE BETA-BARREL DOMAIN-CONTAINING PROTEIN"/>
    <property type="match status" value="1"/>
</dbReference>
<dbReference type="Gene3D" id="2.40.170.20">
    <property type="entry name" value="TonB-dependent receptor, beta-barrel domain"/>
    <property type="match status" value="1"/>
</dbReference>
<evidence type="ECO:0000256" key="9">
    <source>
        <dbReference type="RuleBase" id="RU003357"/>
    </source>
</evidence>
<keyword evidence="7 8" id="KW-0998">Cell outer membrane</keyword>
<reference evidence="13" key="2">
    <citation type="submission" date="2023-01" db="EMBL/GenBank/DDBJ databases">
        <title>Draft genome sequence of Agaribacter marinus strain NBRC 110023.</title>
        <authorList>
            <person name="Sun Q."/>
            <person name="Mori K."/>
        </authorList>
    </citation>
    <scope>NUCLEOTIDE SEQUENCE</scope>
    <source>
        <strain evidence="13">NBRC 110023</strain>
    </source>
</reference>
<feature type="chain" id="PRO_5041335371" evidence="10">
    <location>
        <begin position="37"/>
        <end position="979"/>
    </location>
</feature>
<evidence type="ECO:0000313" key="13">
    <source>
        <dbReference type="EMBL" id="GLR70405.1"/>
    </source>
</evidence>
<accession>A0AA37T2E9</accession>
<dbReference type="GO" id="GO:0009279">
    <property type="term" value="C:cell outer membrane"/>
    <property type="evidence" value="ECO:0007669"/>
    <property type="project" value="UniProtKB-SubCell"/>
</dbReference>
<dbReference type="NCBIfam" id="TIGR01782">
    <property type="entry name" value="TonB-Xanth-Caul"/>
    <property type="match status" value="1"/>
</dbReference>